<gene>
    <name evidence="1" type="ORF">NDU88_001397</name>
</gene>
<comment type="caution">
    <text evidence="1">The sequence shown here is derived from an EMBL/GenBank/DDBJ whole genome shotgun (WGS) entry which is preliminary data.</text>
</comment>
<evidence type="ECO:0000313" key="2">
    <source>
        <dbReference type="Proteomes" id="UP001066276"/>
    </source>
</evidence>
<dbReference type="AlphaFoldDB" id="A0AAV7U6Q7"/>
<dbReference type="Proteomes" id="UP001066276">
    <property type="component" value="Chromosome 3_1"/>
</dbReference>
<accession>A0AAV7U6Q7</accession>
<reference evidence="1" key="1">
    <citation type="journal article" date="2022" name="bioRxiv">
        <title>Sequencing and chromosome-scale assembly of the giantPleurodeles waltlgenome.</title>
        <authorList>
            <person name="Brown T."/>
            <person name="Elewa A."/>
            <person name="Iarovenko S."/>
            <person name="Subramanian E."/>
            <person name="Araus A.J."/>
            <person name="Petzold A."/>
            <person name="Susuki M."/>
            <person name="Suzuki K.-i.T."/>
            <person name="Hayashi T."/>
            <person name="Toyoda A."/>
            <person name="Oliveira C."/>
            <person name="Osipova E."/>
            <person name="Leigh N.D."/>
            <person name="Simon A."/>
            <person name="Yun M.H."/>
        </authorList>
    </citation>
    <scope>NUCLEOTIDE SEQUENCE</scope>
    <source>
        <strain evidence="1">20211129_DDA</strain>
        <tissue evidence="1">Liver</tissue>
    </source>
</reference>
<keyword evidence="2" id="KW-1185">Reference proteome</keyword>
<organism evidence="1 2">
    <name type="scientific">Pleurodeles waltl</name>
    <name type="common">Iberian ribbed newt</name>
    <dbReference type="NCBI Taxonomy" id="8319"/>
    <lineage>
        <taxon>Eukaryota</taxon>
        <taxon>Metazoa</taxon>
        <taxon>Chordata</taxon>
        <taxon>Craniata</taxon>
        <taxon>Vertebrata</taxon>
        <taxon>Euteleostomi</taxon>
        <taxon>Amphibia</taxon>
        <taxon>Batrachia</taxon>
        <taxon>Caudata</taxon>
        <taxon>Salamandroidea</taxon>
        <taxon>Salamandridae</taxon>
        <taxon>Pleurodelinae</taxon>
        <taxon>Pleurodeles</taxon>
    </lineage>
</organism>
<protein>
    <submittedName>
        <fullName evidence="1">Uncharacterized protein</fullName>
    </submittedName>
</protein>
<sequence>MHRVRAPPHTVTLNAAHSGDAAGVLWPLGRGSYLCSRGEDASPRFPSPNKCGVSLTAVTLAARLQQSEKAFPFPTGLAGGSAQRCSAGSTRSLVWVSDNSGGTHYLCATDFHVQTAAGMPIFHQLVVGRQRSSDHAFAPAAMLTTPRHKGC</sequence>
<evidence type="ECO:0000313" key="1">
    <source>
        <dbReference type="EMBL" id="KAJ1184593.1"/>
    </source>
</evidence>
<proteinExistence type="predicted"/>
<dbReference type="EMBL" id="JANPWB010000005">
    <property type="protein sequence ID" value="KAJ1184593.1"/>
    <property type="molecule type" value="Genomic_DNA"/>
</dbReference>
<name>A0AAV7U6Q7_PLEWA</name>